<dbReference type="Pfam" id="PF00155">
    <property type="entry name" value="Aminotran_1_2"/>
    <property type="match status" value="1"/>
</dbReference>
<organism evidence="7">
    <name type="scientific">Collimonas fungivorans</name>
    <dbReference type="NCBI Taxonomy" id="158899"/>
    <lineage>
        <taxon>Bacteria</taxon>
        <taxon>Pseudomonadati</taxon>
        <taxon>Pseudomonadota</taxon>
        <taxon>Betaproteobacteria</taxon>
        <taxon>Burkholderiales</taxon>
        <taxon>Oxalobacteraceae</taxon>
        <taxon>Collimonas</taxon>
    </lineage>
</organism>
<dbReference type="EMBL" id="CP013232">
    <property type="protein sequence ID" value="AMO93224.1"/>
    <property type="molecule type" value="Genomic_DNA"/>
</dbReference>
<accession>A0A127P6C7</accession>
<keyword evidence="4" id="KW-0663">Pyridoxal phosphate</keyword>
<dbReference type="Proteomes" id="UP000072421">
    <property type="component" value="Chromosome"/>
</dbReference>
<dbReference type="GO" id="GO:1901605">
    <property type="term" value="P:alpha-amino acid metabolic process"/>
    <property type="evidence" value="ECO:0007669"/>
    <property type="project" value="TreeGrafter"/>
</dbReference>
<dbReference type="PANTHER" id="PTHR42790:SF19">
    <property type="entry name" value="KYNURENINE_ALPHA-AMINOADIPATE AMINOTRANSFERASE, MITOCHONDRIAL"/>
    <property type="match status" value="1"/>
</dbReference>
<evidence type="ECO:0000256" key="2">
    <source>
        <dbReference type="ARBA" id="ARBA00022576"/>
    </source>
</evidence>
<dbReference type="PANTHER" id="PTHR42790">
    <property type="entry name" value="AMINOTRANSFERASE"/>
    <property type="match status" value="1"/>
</dbReference>
<evidence type="ECO:0000256" key="1">
    <source>
        <dbReference type="ARBA" id="ARBA00001933"/>
    </source>
</evidence>
<evidence type="ECO:0000256" key="5">
    <source>
        <dbReference type="SAM" id="MobiDB-lite"/>
    </source>
</evidence>
<dbReference type="AlphaFoldDB" id="A0A127P6C7"/>
<evidence type="ECO:0000313" key="8">
    <source>
        <dbReference type="Proteomes" id="UP000072421"/>
    </source>
</evidence>
<evidence type="ECO:0000256" key="4">
    <source>
        <dbReference type="ARBA" id="ARBA00022898"/>
    </source>
</evidence>
<dbReference type="InterPro" id="IPR004839">
    <property type="entry name" value="Aminotransferase_I/II_large"/>
</dbReference>
<gene>
    <name evidence="7" type="ORF">CFter6_0495</name>
</gene>
<dbReference type="CDD" id="cd00609">
    <property type="entry name" value="AAT_like"/>
    <property type="match status" value="1"/>
</dbReference>
<feature type="domain" description="Aminotransferase class I/classII large" evidence="6">
    <location>
        <begin position="110"/>
        <end position="454"/>
    </location>
</feature>
<protein>
    <submittedName>
        <fullName evidence="7">Alanine-glyoxylate amino-transferase family protein</fullName>
    </submittedName>
</protein>
<dbReference type="GO" id="GO:0030170">
    <property type="term" value="F:pyridoxal phosphate binding"/>
    <property type="evidence" value="ECO:0007669"/>
    <property type="project" value="InterPro"/>
</dbReference>
<dbReference type="InterPro" id="IPR015421">
    <property type="entry name" value="PyrdxlP-dep_Trfase_major"/>
</dbReference>
<feature type="compositionally biased region" description="Polar residues" evidence="5">
    <location>
        <begin position="472"/>
        <end position="488"/>
    </location>
</feature>
<dbReference type="Gene3D" id="3.40.640.10">
    <property type="entry name" value="Type I PLP-dependent aspartate aminotransferase-like (Major domain)"/>
    <property type="match status" value="1"/>
</dbReference>
<reference evidence="7 8" key="1">
    <citation type="submission" date="2015-11" db="EMBL/GenBank/DDBJ databases">
        <title>Exploring the genomic traits of fungus-feeding bacterial genus Collimonas.</title>
        <authorList>
            <person name="Song C."/>
            <person name="Schmidt R."/>
            <person name="de Jager V."/>
            <person name="Krzyzanowska D."/>
            <person name="Jongedijk E."/>
            <person name="Cankar K."/>
            <person name="Beekwilder J."/>
            <person name="van Veen A."/>
            <person name="de Boer W."/>
            <person name="van Veen J.A."/>
            <person name="Garbeva P."/>
        </authorList>
    </citation>
    <scope>NUCLEOTIDE SEQUENCE [LARGE SCALE GENOMIC DNA]</scope>
    <source>
        <strain evidence="7 8">Ter6</strain>
    </source>
</reference>
<name>A0A127P6C7_9BURK</name>
<dbReference type="SUPFAM" id="SSF53383">
    <property type="entry name" value="PLP-dependent transferases"/>
    <property type="match status" value="1"/>
</dbReference>
<dbReference type="PATRIC" id="fig|158899.10.peg.503"/>
<dbReference type="GO" id="GO:0008483">
    <property type="term" value="F:transaminase activity"/>
    <property type="evidence" value="ECO:0007669"/>
    <property type="project" value="UniProtKB-KW"/>
</dbReference>
<dbReference type="InterPro" id="IPR015422">
    <property type="entry name" value="PyrdxlP-dep_Trfase_small"/>
</dbReference>
<evidence type="ECO:0000256" key="3">
    <source>
        <dbReference type="ARBA" id="ARBA00022679"/>
    </source>
</evidence>
<evidence type="ECO:0000259" key="6">
    <source>
        <dbReference type="Pfam" id="PF00155"/>
    </source>
</evidence>
<dbReference type="InterPro" id="IPR015424">
    <property type="entry name" value="PyrdxlP-dep_Trfase"/>
</dbReference>
<comment type="cofactor">
    <cofactor evidence="1">
        <name>pyridoxal 5'-phosphate</name>
        <dbReference type="ChEBI" id="CHEBI:597326"/>
    </cofactor>
</comment>
<keyword evidence="3 7" id="KW-0808">Transferase</keyword>
<dbReference type="InterPro" id="IPR050859">
    <property type="entry name" value="Class-I_PLP-dep_aminotransf"/>
</dbReference>
<keyword evidence="2" id="KW-0032">Aminotransferase</keyword>
<feature type="region of interest" description="Disordered" evidence="5">
    <location>
        <begin position="468"/>
        <end position="488"/>
    </location>
</feature>
<evidence type="ECO:0000313" key="7">
    <source>
        <dbReference type="EMBL" id="AMO93224.1"/>
    </source>
</evidence>
<dbReference type="Gene3D" id="3.90.1150.10">
    <property type="entry name" value="Aspartate Aminotransferase, domain 1"/>
    <property type="match status" value="1"/>
</dbReference>
<proteinExistence type="predicted"/>
<sequence length="488" mass="53877">MFSTELKGPKYCQPDILVYTRRIMTSQLQAKTGCLDRLALHGSLRDPILDSINFLNEVMDRFPQAISFAPGAPYAGFFEGTDIAAHIERYCDYLATERKFSPEKIRKHLYQYGPSRGQINDLIAQALFTDEGIEVTGESIVVTVGCQEAILLVLRALCASKNDVVAVVNPCFAGIAGAARLLDVEILPVEETEQGFDWAKLTFDCQLLRQSGKRVTAMYVAPDFSNPSGTVLSLNARHELLAFAKHENFVVLEDNAYGFTASSDTKLPTLKALDNGRQVIYFGTCAKTCMPGVRVGFVVADQLVVDGNISLGILAHQLASLKSMVTVNTSPICQAIVGGMLLENGCSISALSAPKASFYRSNLSYLLAALDLHMRVGSEPINYISWNQPQGGFFVRMKLPVIVDLALLDYCANKYGVLWTPMSFFMVGEHKSYEIRLSCSYLDPNQIDEGVRRLARFVRDERVRGVAPEHVPTQQEIPPNAKQSVSHR</sequence>